<evidence type="ECO:0000259" key="7">
    <source>
        <dbReference type="Pfam" id="PF00892"/>
    </source>
</evidence>
<feature type="transmembrane region" description="Helical" evidence="6">
    <location>
        <begin position="120"/>
        <end position="137"/>
    </location>
</feature>
<keyword evidence="3 6" id="KW-0812">Transmembrane</keyword>
<dbReference type="RefSeq" id="WP_221033419.1">
    <property type="nucleotide sequence ID" value="NZ_RBRE01000091.1"/>
</dbReference>
<feature type="transmembrane region" description="Helical" evidence="6">
    <location>
        <begin position="146"/>
        <end position="163"/>
    </location>
</feature>
<feature type="transmembrane region" description="Helical" evidence="6">
    <location>
        <begin position="57"/>
        <end position="76"/>
    </location>
</feature>
<feature type="domain" description="EamA" evidence="7">
    <location>
        <begin position="175"/>
        <end position="309"/>
    </location>
</feature>
<feature type="transmembrane region" description="Helical" evidence="6">
    <location>
        <begin position="236"/>
        <end position="257"/>
    </location>
</feature>
<dbReference type="GO" id="GO:0005886">
    <property type="term" value="C:plasma membrane"/>
    <property type="evidence" value="ECO:0007669"/>
    <property type="project" value="UniProtKB-SubCell"/>
</dbReference>
<dbReference type="InterPro" id="IPR037185">
    <property type="entry name" value="EmrE-like"/>
</dbReference>
<comment type="caution">
    <text evidence="8">The sequence shown here is derived from an EMBL/GenBank/DDBJ whole genome shotgun (WGS) entry which is preliminary data.</text>
</comment>
<evidence type="ECO:0000313" key="9">
    <source>
        <dbReference type="Proteomes" id="UP000277236"/>
    </source>
</evidence>
<evidence type="ECO:0000256" key="3">
    <source>
        <dbReference type="ARBA" id="ARBA00022692"/>
    </source>
</evidence>
<evidence type="ECO:0000256" key="6">
    <source>
        <dbReference type="SAM" id="Phobius"/>
    </source>
</evidence>
<keyword evidence="4 6" id="KW-1133">Transmembrane helix</keyword>
<evidence type="ECO:0000256" key="4">
    <source>
        <dbReference type="ARBA" id="ARBA00022989"/>
    </source>
</evidence>
<keyword evidence="2" id="KW-1003">Cell membrane</keyword>
<dbReference type="EMBL" id="RBRE01000091">
    <property type="protein sequence ID" value="RMQ40842.1"/>
    <property type="molecule type" value="Genomic_DNA"/>
</dbReference>
<evidence type="ECO:0000256" key="5">
    <source>
        <dbReference type="ARBA" id="ARBA00023136"/>
    </source>
</evidence>
<evidence type="ECO:0000256" key="2">
    <source>
        <dbReference type="ARBA" id="ARBA00022475"/>
    </source>
</evidence>
<feature type="transmembrane region" description="Helical" evidence="6">
    <location>
        <begin position="175"/>
        <end position="193"/>
    </location>
</feature>
<feature type="transmembrane region" description="Helical" evidence="6">
    <location>
        <begin position="28"/>
        <end position="45"/>
    </location>
</feature>
<comment type="subcellular location">
    <subcellularLocation>
        <location evidence="1">Cell membrane</location>
        <topology evidence="1">Multi-pass membrane protein</topology>
    </subcellularLocation>
</comment>
<protein>
    <recommendedName>
        <fullName evidence="7">EamA domain-containing protein</fullName>
    </recommendedName>
</protein>
<dbReference type="AlphaFoldDB" id="A0A3M4LHB3"/>
<reference evidence="8 9" key="1">
    <citation type="submission" date="2018-08" db="EMBL/GenBank/DDBJ databases">
        <title>Recombination of ecologically and evolutionarily significant loci maintains genetic cohesion in the Pseudomonas syringae species complex.</title>
        <authorList>
            <person name="Dillon M."/>
            <person name="Thakur S."/>
            <person name="Almeida R.N.D."/>
            <person name="Weir B.S."/>
            <person name="Guttman D.S."/>
        </authorList>
    </citation>
    <scope>NUCLEOTIDE SEQUENCE [LARGE SCALE GENOMIC DNA]</scope>
    <source>
        <strain evidence="8 9">ICMP 3353</strain>
    </source>
</reference>
<evidence type="ECO:0000313" key="8">
    <source>
        <dbReference type="EMBL" id="RMQ40842.1"/>
    </source>
</evidence>
<dbReference type="PANTHER" id="PTHR32322">
    <property type="entry name" value="INNER MEMBRANE TRANSPORTER"/>
    <property type="match status" value="1"/>
</dbReference>
<organism evidence="8 9">
    <name type="scientific">Pseudomonas cichorii</name>
    <dbReference type="NCBI Taxonomy" id="36746"/>
    <lineage>
        <taxon>Bacteria</taxon>
        <taxon>Pseudomonadati</taxon>
        <taxon>Pseudomonadota</taxon>
        <taxon>Gammaproteobacteria</taxon>
        <taxon>Pseudomonadales</taxon>
        <taxon>Pseudomonadaceae</taxon>
        <taxon>Pseudomonas</taxon>
    </lineage>
</organism>
<name>A0A3M4LHB3_PSECI</name>
<feature type="transmembrane region" description="Helical" evidence="6">
    <location>
        <begin position="292"/>
        <end position="310"/>
    </location>
</feature>
<dbReference type="InterPro" id="IPR000620">
    <property type="entry name" value="EamA_dom"/>
</dbReference>
<feature type="transmembrane region" description="Helical" evidence="6">
    <location>
        <begin position="205"/>
        <end position="224"/>
    </location>
</feature>
<evidence type="ECO:0000256" key="1">
    <source>
        <dbReference type="ARBA" id="ARBA00004651"/>
    </source>
</evidence>
<dbReference type="InterPro" id="IPR050638">
    <property type="entry name" value="AA-Vitamin_Transporters"/>
</dbReference>
<gene>
    <name evidence="8" type="ORF">ALQ04_00943</name>
</gene>
<dbReference type="PANTHER" id="PTHR32322:SF18">
    <property type="entry name" value="S-ADENOSYLMETHIONINE_S-ADENOSYLHOMOCYSTEINE TRANSPORTER"/>
    <property type="match status" value="1"/>
</dbReference>
<feature type="transmembrane region" description="Helical" evidence="6">
    <location>
        <begin position="88"/>
        <end position="108"/>
    </location>
</feature>
<dbReference type="SUPFAM" id="SSF103481">
    <property type="entry name" value="Multidrug resistance efflux transporter EmrE"/>
    <property type="match status" value="2"/>
</dbReference>
<keyword evidence="5 6" id="KW-0472">Membrane</keyword>
<dbReference type="Pfam" id="PF00892">
    <property type="entry name" value="EamA"/>
    <property type="match status" value="2"/>
</dbReference>
<proteinExistence type="predicted"/>
<sequence>MPDASKHNTMASGAAHSQSLVTSPKAKGVLLLIMAILIWGANWPVMKAGLEHVTPVWFSTLRFASGAACLFALQVVTGKLRLPTRQDLPLILSVGLLQMLTFTVLGAIAMTQVPAGRSAVLAYTTPLWVTPIAVMFLREKLSTRQLIGTLLGGLGVCVLFNPLTLDWDNGDLVKANLMLLAASFCWAMCILHLRYSRSTTSAYQLAPWQMLVATVPLIALAYFIEGPFTGDGSRTLWEIMIFMGPLATAFCFCAVNAASMWLSSTSMSTAMLGVPVVGLLMSVIFMGEQLTLPLIAGIMAIIGGILIVTVKRPASA</sequence>
<dbReference type="Proteomes" id="UP000277236">
    <property type="component" value="Unassembled WGS sequence"/>
</dbReference>
<accession>A0A3M4LHB3</accession>
<feature type="domain" description="EamA" evidence="7">
    <location>
        <begin position="27"/>
        <end position="160"/>
    </location>
</feature>
<feature type="transmembrane region" description="Helical" evidence="6">
    <location>
        <begin position="269"/>
        <end position="286"/>
    </location>
</feature>